<protein>
    <recommendedName>
        <fullName evidence="2">Phosphatidylinositol-specific phospholipase C X domain-containing protein</fullName>
    </recommendedName>
</protein>
<dbReference type="Pfam" id="PF00388">
    <property type="entry name" value="PI-PLC-X"/>
    <property type="match status" value="1"/>
</dbReference>
<dbReference type="AlphaFoldDB" id="A0A3P6E3B7"/>
<name>A0A3P6E3B7_BRAOL</name>
<dbReference type="InterPro" id="IPR001192">
    <property type="entry name" value="PI-PLC_fam"/>
</dbReference>
<evidence type="ECO:0000313" key="3">
    <source>
        <dbReference type="EMBL" id="VDD32616.1"/>
    </source>
</evidence>
<dbReference type="GO" id="GO:0004435">
    <property type="term" value="F:phosphatidylinositol-4,5-bisphosphate phospholipase C activity"/>
    <property type="evidence" value="ECO:0007669"/>
    <property type="project" value="TreeGrafter"/>
</dbReference>
<dbReference type="PANTHER" id="PTHR10336">
    <property type="entry name" value="PHOSPHOINOSITIDE-SPECIFIC PHOSPHOLIPASE C FAMILY PROTEIN"/>
    <property type="match status" value="1"/>
</dbReference>
<dbReference type="Gene3D" id="1.10.238.10">
    <property type="entry name" value="EF-hand"/>
    <property type="match status" value="1"/>
</dbReference>
<dbReference type="GO" id="GO:0006629">
    <property type="term" value="P:lipid metabolic process"/>
    <property type="evidence" value="ECO:0007669"/>
    <property type="project" value="InterPro"/>
</dbReference>
<evidence type="ECO:0000256" key="1">
    <source>
        <dbReference type="ARBA" id="ARBA00004202"/>
    </source>
</evidence>
<accession>A0A3P6E3B7</accession>
<dbReference type="PANTHER" id="PTHR10336:SF181">
    <property type="entry name" value="PHOSPHOINOSITIDE PHOSPHOLIPASE C"/>
    <property type="match status" value="1"/>
</dbReference>
<dbReference type="EMBL" id="LR031875">
    <property type="protein sequence ID" value="VDD32616.1"/>
    <property type="molecule type" value="Genomic_DNA"/>
</dbReference>
<dbReference type="InterPro" id="IPR000909">
    <property type="entry name" value="PLipase_C_PInositol-sp_X_dom"/>
</dbReference>
<sequence length="148" mass="17407">MCLIFKRKFRVTEPGPVDDVRDVFERYAEGQAHMSPEQLRKLMADERREDLGSSLEDAERLVDEVLRRKHHIAKFTRRNLTLEDFNYLLFSTELNPPIGDKVHQNMDAPLSHYFIFTGHNSYLTGNQLSSKVQWPSHCRCIEKRREGC</sequence>
<dbReference type="PROSITE" id="PS50007">
    <property type="entry name" value="PIPLC_X_DOMAIN"/>
    <property type="match status" value="1"/>
</dbReference>
<feature type="domain" description="Phosphatidylinositol-specific phospholipase C X" evidence="2">
    <location>
        <begin position="106"/>
        <end position="135"/>
    </location>
</feature>
<evidence type="ECO:0000259" key="2">
    <source>
        <dbReference type="Pfam" id="PF00388"/>
    </source>
</evidence>
<dbReference type="InterPro" id="IPR017946">
    <property type="entry name" value="PLC-like_Pdiesterase_TIM-brl"/>
</dbReference>
<dbReference type="GO" id="GO:0048015">
    <property type="term" value="P:phosphatidylinositol-mediated signaling"/>
    <property type="evidence" value="ECO:0007669"/>
    <property type="project" value="TreeGrafter"/>
</dbReference>
<gene>
    <name evidence="3" type="ORF">BOLC9T57939H</name>
</gene>
<organism evidence="3">
    <name type="scientific">Brassica oleracea</name>
    <name type="common">Wild cabbage</name>
    <dbReference type="NCBI Taxonomy" id="3712"/>
    <lineage>
        <taxon>Eukaryota</taxon>
        <taxon>Viridiplantae</taxon>
        <taxon>Streptophyta</taxon>
        <taxon>Embryophyta</taxon>
        <taxon>Tracheophyta</taxon>
        <taxon>Spermatophyta</taxon>
        <taxon>Magnoliopsida</taxon>
        <taxon>eudicotyledons</taxon>
        <taxon>Gunneridae</taxon>
        <taxon>Pentapetalae</taxon>
        <taxon>rosids</taxon>
        <taxon>malvids</taxon>
        <taxon>Brassicales</taxon>
        <taxon>Brassicaceae</taxon>
        <taxon>Brassiceae</taxon>
        <taxon>Brassica</taxon>
    </lineage>
</organism>
<reference evidence="3" key="1">
    <citation type="submission" date="2018-11" db="EMBL/GenBank/DDBJ databases">
        <authorList>
            <consortium name="Genoscope - CEA"/>
            <person name="William W."/>
        </authorList>
    </citation>
    <scope>NUCLEOTIDE SEQUENCE</scope>
</reference>
<dbReference type="GO" id="GO:0005886">
    <property type="term" value="C:plasma membrane"/>
    <property type="evidence" value="ECO:0007669"/>
    <property type="project" value="UniProtKB-SubCell"/>
</dbReference>
<dbReference type="SUPFAM" id="SSF51695">
    <property type="entry name" value="PLC-like phosphodiesterases"/>
    <property type="match status" value="1"/>
</dbReference>
<dbReference type="Gene3D" id="3.20.20.190">
    <property type="entry name" value="Phosphatidylinositol (PI) phosphodiesterase"/>
    <property type="match status" value="1"/>
</dbReference>
<comment type="subcellular location">
    <subcellularLocation>
        <location evidence="1">Cell membrane</location>
        <topology evidence="1">Peripheral membrane protein</topology>
    </subcellularLocation>
</comment>
<proteinExistence type="predicted"/>
<dbReference type="GO" id="GO:0051209">
    <property type="term" value="P:release of sequestered calcium ion into cytosol"/>
    <property type="evidence" value="ECO:0007669"/>
    <property type="project" value="TreeGrafter"/>
</dbReference>